<dbReference type="GeneID" id="17089455"/>
<dbReference type="PANTHER" id="PTHR21860:SF2">
    <property type="entry name" value="GENERAL TRANSCRIPTION FACTOR 3C POLYPEPTIDE 6"/>
    <property type="match status" value="1"/>
</dbReference>
<feature type="domain" description="Transcription factor TFIIIC triple barrel" evidence="2">
    <location>
        <begin position="20"/>
        <end position="109"/>
    </location>
</feature>
<protein>
    <recommendedName>
        <fullName evidence="2">Transcription factor TFIIIC triple barrel domain-containing protein</fullName>
    </recommendedName>
</protein>
<evidence type="ECO:0000259" key="2">
    <source>
        <dbReference type="Pfam" id="PF10419"/>
    </source>
</evidence>
<dbReference type="Pfam" id="PF10419">
    <property type="entry name" value="TFIIIC_sub6"/>
    <property type="match status" value="1"/>
</dbReference>
<evidence type="ECO:0000256" key="1">
    <source>
        <dbReference type="SAM" id="MobiDB-lite"/>
    </source>
</evidence>
<sequence>MVLPTESKEDNTTEESILEEYVLLKLPQTTKCLSSNATDFRLIGLEEGRPFLQIGNEVFQGTFDKPLGTILLFGDQDESIEQEAEKGKPSSWGFIGYTEETIKFEKVQLRKKNIAPETEANNKEGYSSYPNQEAKKE</sequence>
<accession>M2Y470</accession>
<dbReference type="AlphaFoldDB" id="M2Y470"/>
<dbReference type="EMBL" id="KB454497">
    <property type="protein sequence ID" value="EME30748.1"/>
    <property type="molecule type" value="Genomic_DNA"/>
</dbReference>
<dbReference type="RefSeq" id="XP_005707268.1">
    <property type="nucleotide sequence ID" value="XM_005707211.1"/>
</dbReference>
<name>M2Y470_GALSU</name>
<proteinExistence type="predicted"/>
<dbReference type="InterPro" id="IPR042771">
    <property type="entry name" value="GTF3C6-like"/>
</dbReference>
<dbReference type="STRING" id="130081.M2Y470"/>
<evidence type="ECO:0000313" key="3">
    <source>
        <dbReference type="EMBL" id="EME30748.1"/>
    </source>
</evidence>
<dbReference type="KEGG" id="gsl:Gasu_19870"/>
<reference evidence="4" key="1">
    <citation type="journal article" date="2013" name="Science">
        <title>Gene transfer from bacteria and archaea facilitated evolution of an extremophilic eukaryote.</title>
        <authorList>
            <person name="Schonknecht G."/>
            <person name="Chen W.H."/>
            <person name="Ternes C.M."/>
            <person name="Barbier G.G."/>
            <person name="Shrestha R.P."/>
            <person name="Stanke M."/>
            <person name="Brautigam A."/>
            <person name="Baker B.J."/>
            <person name="Banfield J.F."/>
            <person name="Garavito R.M."/>
            <person name="Carr K."/>
            <person name="Wilkerson C."/>
            <person name="Rensing S.A."/>
            <person name="Gagneul D."/>
            <person name="Dickenson N.E."/>
            <person name="Oesterhelt C."/>
            <person name="Lercher M.J."/>
            <person name="Weber A.P."/>
        </authorList>
    </citation>
    <scope>NUCLEOTIDE SEQUENCE [LARGE SCALE GENOMIC DNA]</scope>
    <source>
        <strain evidence="4">074W</strain>
    </source>
</reference>
<dbReference type="OrthoDB" id="1877767at2759"/>
<dbReference type="PANTHER" id="PTHR21860">
    <property type="entry name" value="TRANSCRIPTION INITIATION FACTOR IIIC TFIIIC , POLYPEPTIDE 6-RELATED"/>
    <property type="match status" value="1"/>
</dbReference>
<dbReference type="GO" id="GO:0000127">
    <property type="term" value="C:transcription factor TFIIIC complex"/>
    <property type="evidence" value="ECO:0007669"/>
    <property type="project" value="TreeGrafter"/>
</dbReference>
<keyword evidence="4" id="KW-1185">Reference proteome</keyword>
<dbReference type="Proteomes" id="UP000030680">
    <property type="component" value="Unassembled WGS sequence"/>
</dbReference>
<dbReference type="InterPro" id="IPR019481">
    <property type="entry name" value="TFIIIC_triple_barrel"/>
</dbReference>
<dbReference type="Gene3D" id="2.60.40.4370">
    <property type="match status" value="1"/>
</dbReference>
<dbReference type="Gramene" id="EME30748">
    <property type="protein sequence ID" value="EME30748"/>
    <property type="gene ID" value="Gasu_19870"/>
</dbReference>
<organism evidence="3 4">
    <name type="scientific">Galdieria sulphuraria</name>
    <name type="common">Red alga</name>
    <dbReference type="NCBI Taxonomy" id="130081"/>
    <lineage>
        <taxon>Eukaryota</taxon>
        <taxon>Rhodophyta</taxon>
        <taxon>Bangiophyceae</taxon>
        <taxon>Galdieriales</taxon>
        <taxon>Galdieriaceae</taxon>
        <taxon>Galdieria</taxon>
    </lineage>
</organism>
<gene>
    <name evidence="3" type="ORF">Gasu_19870</name>
</gene>
<feature type="region of interest" description="Disordered" evidence="1">
    <location>
        <begin position="114"/>
        <end position="137"/>
    </location>
</feature>
<dbReference type="GO" id="GO:0006383">
    <property type="term" value="P:transcription by RNA polymerase III"/>
    <property type="evidence" value="ECO:0007669"/>
    <property type="project" value="InterPro"/>
</dbReference>
<evidence type="ECO:0000313" key="4">
    <source>
        <dbReference type="Proteomes" id="UP000030680"/>
    </source>
</evidence>